<dbReference type="Proteomes" id="UP000286715">
    <property type="component" value="Unassembled WGS sequence"/>
</dbReference>
<name>A0A401XKD5_9FLAO</name>
<evidence type="ECO:0000313" key="3">
    <source>
        <dbReference type="EMBL" id="GCD77479.1"/>
    </source>
</evidence>
<comment type="caution">
    <text evidence="3">The sequence shown here is derived from an EMBL/GenBank/DDBJ whole genome shotgun (WGS) entry which is preliminary data.</text>
</comment>
<evidence type="ECO:0000256" key="1">
    <source>
        <dbReference type="SAM" id="MobiDB-lite"/>
    </source>
</evidence>
<keyword evidence="2" id="KW-1133">Transmembrane helix</keyword>
<keyword evidence="2" id="KW-0472">Membrane</keyword>
<proteinExistence type="predicted"/>
<keyword evidence="4" id="KW-1185">Reference proteome</keyword>
<dbReference type="AlphaFoldDB" id="A0A401XKD5"/>
<protein>
    <submittedName>
        <fullName evidence="3">Uncharacterized protein</fullName>
    </submittedName>
</protein>
<sequence length="807" mass="91621">MYEMNWIKKAFKAAFWIGIAFLLLAGGVSLYFYYQKDKVIQAVIRQLNDHLAVPIEVYKVDVSFKHFPHLAVVFTQVRCTESTVENPELLLKVENLYIKFSLLDVVYGRYYINEIGLENGYTHIKFFEDGSNNFTIFKTDTLSTTTSPINIEKLYLNNIQVTLSDFRDKIFTSQQVFTSDLSTSFSDSVHIKGFWNAQNMYVRTPDILFEDKISHSAVCDFINGQDFISLKLENATIDRAKFDLIFTRENSKDELSFECQNQKIFSNPSLQKILSKYLSDFKVKNDNISAKIHAKKSADNWAITSTFNGSFQKVLWTKSDIQIDELKAKGSAHYESNSFEIKLSELAGRSASTEVTGTLAIQKQKSNLIDGNLAVKGEPNGLAKLAGFSQSVSGQGAVNAQVQFRYRMDESTGRNKNLVLPEKFECVLRSERLNLQIENNSLSIPALHLSIDKQGVNFQQRLSVNDRNVNADLQIKGLAEWLVDSTAFVEVRGVLEIDAYDENFWKSSATSSSSPLAALDRTLLDVQIEIGTYTVKQLKCTDIQAKVLKQDKNLEFRPLTMNLFGGTLEFEGNINTTTAGYTLNGKTQLRRIDLTQLMLGFNNFEQKTLTHKNLQGKLSGTVQFSLPLAADLDPDVRRISAEMDLRVQNGRLIDFEPMDALGRFADVDVLKDIRFDELNNRLKIENQLILIPQFEIRSNALNLILEGTHSFENAIDYKVGLSLSDVLYQKRKYSRSLSDVVFEEDENGARIWIRISGTTDEPKISPIKAELVRSRNQLFSKPKQEPSDSTQPTKPTKSPFKFEWDEN</sequence>
<evidence type="ECO:0000313" key="4">
    <source>
        <dbReference type="Proteomes" id="UP000286715"/>
    </source>
</evidence>
<dbReference type="EMBL" id="BHZE01000007">
    <property type="protein sequence ID" value="GCD77479.1"/>
    <property type="molecule type" value="Genomic_DNA"/>
</dbReference>
<organism evidence="3 4">
    <name type="scientific">Thermaurantimonas aggregans</name>
    <dbReference type="NCBI Taxonomy" id="2173829"/>
    <lineage>
        <taxon>Bacteria</taxon>
        <taxon>Pseudomonadati</taxon>
        <taxon>Bacteroidota</taxon>
        <taxon>Flavobacteriia</taxon>
        <taxon>Flavobacteriales</taxon>
        <taxon>Schleiferiaceae</taxon>
        <taxon>Thermaurantimonas</taxon>
    </lineage>
</organism>
<dbReference type="GO" id="GO:0005886">
    <property type="term" value="C:plasma membrane"/>
    <property type="evidence" value="ECO:0007669"/>
    <property type="project" value="TreeGrafter"/>
</dbReference>
<feature type="compositionally biased region" description="Polar residues" evidence="1">
    <location>
        <begin position="787"/>
        <end position="796"/>
    </location>
</feature>
<dbReference type="GO" id="GO:0090313">
    <property type="term" value="P:regulation of protein targeting to membrane"/>
    <property type="evidence" value="ECO:0007669"/>
    <property type="project" value="TreeGrafter"/>
</dbReference>
<evidence type="ECO:0000256" key="2">
    <source>
        <dbReference type="SAM" id="Phobius"/>
    </source>
</evidence>
<feature type="region of interest" description="Disordered" evidence="1">
    <location>
        <begin position="778"/>
        <end position="807"/>
    </location>
</feature>
<dbReference type="PANTHER" id="PTHR30441">
    <property type="entry name" value="DUF748 DOMAIN-CONTAINING PROTEIN"/>
    <property type="match status" value="1"/>
</dbReference>
<keyword evidence="2" id="KW-0812">Transmembrane</keyword>
<gene>
    <name evidence="3" type="ORF">JCM31826_09610</name>
</gene>
<dbReference type="InterPro" id="IPR052894">
    <property type="entry name" value="AsmA-related"/>
</dbReference>
<dbReference type="PANTHER" id="PTHR30441:SF8">
    <property type="entry name" value="DUF748 DOMAIN-CONTAINING PROTEIN"/>
    <property type="match status" value="1"/>
</dbReference>
<accession>A0A401XKD5</accession>
<reference evidence="3 4" key="1">
    <citation type="submission" date="2018-11" db="EMBL/GenBank/DDBJ databases">
        <title>Schleiferia aggregans sp. nov., a moderately thermophilic heterotrophic bacterium isolated from microbial mats at a terrestrial hot spring.</title>
        <authorList>
            <person name="Iino T."/>
            <person name="Ohkuma M."/>
            <person name="Haruta S."/>
        </authorList>
    </citation>
    <scope>NUCLEOTIDE SEQUENCE [LARGE SCALE GENOMIC DNA]</scope>
    <source>
        <strain evidence="3 4">LA</strain>
    </source>
</reference>
<feature type="transmembrane region" description="Helical" evidence="2">
    <location>
        <begin position="12"/>
        <end position="34"/>
    </location>
</feature>